<gene>
    <name evidence="9" type="ORF">BJG266_LOCUS383</name>
    <name evidence="10" type="ORF">QVE165_LOCUS5902</name>
</gene>
<dbReference type="EMBL" id="CAJNOI010000001">
    <property type="protein sequence ID" value="CAF0722000.1"/>
    <property type="molecule type" value="Genomic_DNA"/>
</dbReference>
<reference evidence="9" key="1">
    <citation type="submission" date="2021-02" db="EMBL/GenBank/DDBJ databases">
        <authorList>
            <person name="Nowell W R."/>
        </authorList>
    </citation>
    <scope>NUCLEOTIDE SEQUENCE</scope>
</reference>
<comment type="subcellular location">
    <subcellularLocation>
        <location evidence="1">Membrane</location>
        <topology evidence="1">Multi-pass membrane protein</topology>
    </subcellularLocation>
</comment>
<feature type="transmembrane region" description="Helical" evidence="8">
    <location>
        <begin position="242"/>
        <end position="265"/>
    </location>
</feature>
<feature type="transmembrane region" description="Helical" evidence="8">
    <location>
        <begin position="6"/>
        <end position="25"/>
    </location>
</feature>
<dbReference type="Pfam" id="PF10268">
    <property type="entry name" value="Tmemb_161AB"/>
    <property type="match status" value="1"/>
</dbReference>
<comment type="caution">
    <text evidence="9">The sequence shown here is derived from an EMBL/GenBank/DDBJ whole genome shotgun (WGS) entry which is preliminary data.</text>
</comment>
<evidence type="ECO:0000313" key="9">
    <source>
        <dbReference type="EMBL" id="CAF0722000.1"/>
    </source>
</evidence>
<proteinExistence type="inferred from homology"/>
<accession>A0A813MEF3</accession>
<organism evidence="9 12">
    <name type="scientific">Adineta steineri</name>
    <dbReference type="NCBI Taxonomy" id="433720"/>
    <lineage>
        <taxon>Eukaryota</taxon>
        <taxon>Metazoa</taxon>
        <taxon>Spiralia</taxon>
        <taxon>Gnathifera</taxon>
        <taxon>Rotifera</taxon>
        <taxon>Eurotatoria</taxon>
        <taxon>Bdelloidea</taxon>
        <taxon>Adinetida</taxon>
        <taxon>Adinetidae</taxon>
        <taxon>Adineta</taxon>
    </lineage>
</organism>
<feature type="transmembrane region" description="Helical" evidence="8">
    <location>
        <begin position="156"/>
        <end position="175"/>
    </location>
</feature>
<evidence type="ECO:0000313" key="10">
    <source>
        <dbReference type="EMBL" id="CAF0833254.1"/>
    </source>
</evidence>
<feature type="transmembrane region" description="Helical" evidence="8">
    <location>
        <begin position="324"/>
        <end position="342"/>
    </location>
</feature>
<dbReference type="InterPro" id="IPR019395">
    <property type="entry name" value="Transmembrane_161A/B"/>
</dbReference>
<dbReference type="PANTHER" id="PTHR13624">
    <property type="entry name" value="RE42071P"/>
    <property type="match status" value="1"/>
</dbReference>
<feature type="transmembrane region" description="Helical" evidence="8">
    <location>
        <begin position="122"/>
        <end position="144"/>
    </location>
</feature>
<evidence type="ECO:0000256" key="1">
    <source>
        <dbReference type="ARBA" id="ARBA00004141"/>
    </source>
</evidence>
<dbReference type="Proteomes" id="UP000663832">
    <property type="component" value="Unassembled WGS sequence"/>
</dbReference>
<evidence type="ECO:0000256" key="2">
    <source>
        <dbReference type="ARBA" id="ARBA00009706"/>
    </source>
</evidence>
<feature type="transmembrane region" description="Helical" evidence="8">
    <location>
        <begin position="187"/>
        <end position="207"/>
    </location>
</feature>
<protein>
    <submittedName>
        <fullName evidence="9">Uncharacterized protein</fullName>
    </submittedName>
</protein>
<keyword evidence="11" id="KW-1185">Reference proteome</keyword>
<evidence type="ECO:0000256" key="5">
    <source>
        <dbReference type="ARBA" id="ARBA00023136"/>
    </source>
</evidence>
<dbReference type="AlphaFoldDB" id="A0A813MEF3"/>
<evidence type="ECO:0000313" key="11">
    <source>
        <dbReference type="Proteomes" id="UP000663832"/>
    </source>
</evidence>
<sequence length="503" mass="59221">MAIFGLQIVISLVVFCFLTKLTKYYSFGRWLLCKGLFCYWPPSNEELKQAIKQRYTKETNTKSKKSNLSKSYHKNSSINNNDTSNINEEFTVPTDTSIELKLISLGHQDVIQIKYIDEFFSLVDFISGSIVIFLLTELYLYVIPLIRHNTEHLNEINLSLFWCTLSLLLALAVLTRFVREYLKVDEGILCILFGALSFLIALCLQYIDEKFFHFNLKDTFGNRTIVYNDDNDEEVNYLDRRFLYIVMLLAFINAYQSIILFFPAFRFGQLQYLILLKIKTKTLQKKDFKQIFVFILTLINFILPIFTCLLWFKPIIERLDENYLLQLQIISVVSCIFLRICLFKPYVQTYLDTAFDRVKTLYDQQQLTTTKITNLSYQRNVTSIFLYLGVVTSQYILPAFIELIICFFFKIFSYGNNVIPINSPTPPKWLQSFDSYMMNSTDANSSLLVTWNELRTLFNHQHVTVILSYLLFWHHTMFCLVSCGSLIYNTYIQREQHIHTKND</sequence>
<feature type="transmembrane region" description="Helical" evidence="8">
    <location>
        <begin position="291"/>
        <end position="312"/>
    </location>
</feature>
<evidence type="ECO:0000256" key="6">
    <source>
        <dbReference type="ARBA" id="ARBA00023180"/>
    </source>
</evidence>
<dbReference type="GO" id="GO:0016020">
    <property type="term" value="C:membrane"/>
    <property type="evidence" value="ECO:0007669"/>
    <property type="project" value="UniProtKB-SubCell"/>
</dbReference>
<keyword evidence="6" id="KW-0325">Glycoprotein</keyword>
<name>A0A813MEF3_9BILA</name>
<feature type="transmembrane region" description="Helical" evidence="8">
    <location>
        <begin position="466"/>
        <end position="488"/>
    </location>
</feature>
<keyword evidence="4 8" id="KW-1133">Transmembrane helix</keyword>
<dbReference type="OrthoDB" id="784140at2759"/>
<evidence type="ECO:0000313" key="12">
    <source>
        <dbReference type="Proteomes" id="UP000663877"/>
    </source>
</evidence>
<evidence type="ECO:0000256" key="7">
    <source>
        <dbReference type="SAM" id="MobiDB-lite"/>
    </source>
</evidence>
<keyword evidence="3 8" id="KW-0812">Transmembrane</keyword>
<evidence type="ECO:0000256" key="4">
    <source>
        <dbReference type="ARBA" id="ARBA00022989"/>
    </source>
</evidence>
<feature type="compositionally biased region" description="Basic residues" evidence="7">
    <location>
        <begin position="62"/>
        <end position="73"/>
    </location>
</feature>
<dbReference type="EMBL" id="CAJNOM010000024">
    <property type="protein sequence ID" value="CAF0833254.1"/>
    <property type="molecule type" value="Genomic_DNA"/>
</dbReference>
<evidence type="ECO:0000256" key="8">
    <source>
        <dbReference type="SAM" id="Phobius"/>
    </source>
</evidence>
<feature type="region of interest" description="Disordered" evidence="7">
    <location>
        <begin position="58"/>
        <end position="80"/>
    </location>
</feature>
<feature type="transmembrane region" description="Helical" evidence="8">
    <location>
        <begin position="384"/>
        <end position="412"/>
    </location>
</feature>
<comment type="similarity">
    <text evidence="2">Belongs to the TMEM161 family.</text>
</comment>
<keyword evidence="5 8" id="KW-0472">Membrane</keyword>
<evidence type="ECO:0000256" key="3">
    <source>
        <dbReference type="ARBA" id="ARBA00022692"/>
    </source>
</evidence>
<dbReference type="Proteomes" id="UP000663877">
    <property type="component" value="Unassembled WGS sequence"/>
</dbReference>
<dbReference type="PANTHER" id="PTHR13624:SF6">
    <property type="entry name" value="EMEI"/>
    <property type="match status" value="1"/>
</dbReference>